<dbReference type="GeneID" id="94833501"/>
<organism evidence="2 3">
    <name type="scientific">Tritrichomonas foetus</name>
    <dbReference type="NCBI Taxonomy" id="1144522"/>
    <lineage>
        <taxon>Eukaryota</taxon>
        <taxon>Metamonada</taxon>
        <taxon>Parabasalia</taxon>
        <taxon>Tritrichomonadida</taxon>
        <taxon>Tritrichomonadidae</taxon>
        <taxon>Tritrichomonas</taxon>
    </lineage>
</organism>
<dbReference type="VEuPathDB" id="TrichDB:TRFO_16126"/>
<evidence type="ECO:0000256" key="1">
    <source>
        <dbReference type="SAM" id="MobiDB-lite"/>
    </source>
</evidence>
<protein>
    <recommendedName>
        <fullName evidence="4">C2 domain-containing protein</fullName>
    </recommendedName>
</protein>
<dbReference type="InterPro" id="IPR035892">
    <property type="entry name" value="C2_domain_sf"/>
</dbReference>
<gene>
    <name evidence="2" type="ORF">TRFO_16126</name>
</gene>
<dbReference type="OrthoDB" id="10431338at2759"/>
<accession>A0A1J4KQY3</accession>
<evidence type="ECO:0000313" key="3">
    <source>
        <dbReference type="Proteomes" id="UP000179807"/>
    </source>
</evidence>
<dbReference type="EMBL" id="MLAK01000493">
    <property type="protein sequence ID" value="OHT13689.1"/>
    <property type="molecule type" value="Genomic_DNA"/>
</dbReference>
<dbReference type="RefSeq" id="XP_068366825.1">
    <property type="nucleotide sequence ID" value="XM_068498797.1"/>
</dbReference>
<comment type="caution">
    <text evidence="2">The sequence shown here is derived from an EMBL/GenBank/DDBJ whole genome shotgun (WGS) entry which is preliminary data.</text>
</comment>
<dbReference type="Proteomes" id="UP000179807">
    <property type="component" value="Unassembled WGS sequence"/>
</dbReference>
<name>A0A1J4KQY3_9EUKA</name>
<proteinExistence type="predicted"/>
<evidence type="ECO:0008006" key="4">
    <source>
        <dbReference type="Google" id="ProtNLM"/>
    </source>
</evidence>
<dbReference type="AlphaFoldDB" id="A0A1J4KQY3"/>
<sequence length="161" mass="18182">MSSYILDLVIGKGNLMIPMNSASPMWFVISADGLQHPFSTPSVNASEKPEWNHKVRLILNIEDLSRAYIYFTLCTYSPNGRDVIAIGRSRVGLRNLPKGHPKQFMFPLMSPSNSAQEAMRINVIASFSQFSQQRNVNSNHPNAPMGSLNNMYQEQNFYSRP</sequence>
<reference evidence="2" key="1">
    <citation type="submission" date="2016-10" db="EMBL/GenBank/DDBJ databases">
        <authorList>
            <person name="Benchimol M."/>
            <person name="Almeida L.G."/>
            <person name="Vasconcelos A.T."/>
            <person name="Perreira-Neves A."/>
            <person name="Rosa I.A."/>
            <person name="Tasca T."/>
            <person name="Bogo M.R."/>
            <person name="de Souza W."/>
        </authorList>
    </citation>
    <scope>NUCLEOTIDE SEQUENCE [LARGE SCALE GENOMIC DNA]</scope>
    <source>
        <strain evidence="2">K</strain>
    </source>
</reference>
<keyword evidence="3" id="KW-1185">Reference proteome</keyword>
<evidence type="ECO:0000313" key="2">
    <source>
        <dbReference type="EMBL" id="OHT13689.1"/>
    </source>
</evidence>
<feature type="region of interest" description="Disordered" evidence="1">
    <location>
        <begin position="134"/>
        <end position="161"/>
    </location>
</feature>
<dbReference type="SUPFAM" id="SSF49562">
    <property type="entry name" value="C2 domain (Calcium/lipid-binding domain, CaLB)"/>
    <property type="match status" value="1"/>
</dbReference>
<dbReference type="Gene3D" id="2.60.40.150">
    <property type="entry name" value="C2 domain"/>
    <property type="match status" value="1"/>
</dbReference>